<evidence type="ECO:0000256" key="2">
    <source>
        <dbReference type="ARBA" id="ARBA00006825"/>
    </source>
</evidence>
<keyword evidence="9" id="KW-0460">Magnesium</keyword>
<feature type="domain" description="1-deoxy-D-xylulose 5-phosphate reductoisomerase N-terminal" evidence="10">
    <location>
        <begin position="10"/>
        <end position="130"/>
    </location>
</feature>
<evidence type="ECO:0000256" key="9">
    <source>
        <dbReference type="HAMAP-Rule" id="MF_00183"/>
    </source>
</evidence>
<organism evidence="13 14">
    <name type="scientific">Mycolicibacterium lutetiense</name>
    <dbReference type="NCBI Taxonomy" id="1641992"/>
    <lineage>
        <taxon>Bacteria</taxon>
        <taxon>Bacillati</taxon>
        <taxon>Actinomycetota</taxon>
        <taxon>Actinomycetes</taxon>
        <taxon>Mycobacteriales</taxon>
        <taxon>Mycobacteriaceae</taxon>
        <taxon>Mycolicibacterium</taxon>
    </lineage>
</organism>
<dbReference type="InterPro" id="IPR013512">
    <property type="entry name" value="DXP_reductoisomerase_N"/>
</dbReference>
<feature type="binding site" evidence="9">
    <location>
        <position position="19"/>
    </location>
    <ligand>
        <name>NADPH</name>
        <dbReference type="ChEBI" id="CHEBI:57783"/>
    </ligand>
</feature>
<feature type="domain" description="DXP reductoisomerase C-terminal" evidence="12">
    <location>
        <begin position="258"/>
        <end position="375"/>
    </location>
</feature>
<dbReference type="PANTHER" id="PTHR30525">
    <property type="entry name" value="1-DEOXY-D-XYLULOSE 5-PHOSPHATE REDUCTOISOMERASE"/>
    <property type="match status" value="1"/>
</dbReference>
<feature type="binding site" evidence="9">
    <location>
        <position position="123"/>
    </location>
    <ligand>
        <name>1-deoxy-D-xylulose 5-phosphate</name>
        <dbReference type="ChEBI" id="CHEBI:57792"/>
    </ligand>
</feature>
<name>A0ABS4ZUA0_9MYCO</name>
<dbReference type="Gene3D" id="3.40.50.720">
    <property type="entry name" value="NAD(P)-binding Rossmann-like Domain"/>
    <property type="match status" value="1"/>
</dbReference>
<comment type="similarity">
    <text evidence="2 9">Belongs to the DXR family.</text>
</comment>
<dbReference type="GO" id="GO:0030604">
    <property type="term" value="F:1-deoxy-D-xylulose-5-phosphate reductoisomerase activity"/>
    <property type="evidence" value="ECO:0007669"/>
    <property type="project" value="UniProtKB-EC"/>
</dbReference>
<feature type="binding site" evidence="9">
    <location>
        <position position="217"/>
    </location>
    <ligand>
        <name>Mn(2+)</name>
        <dbReference type="ChEBI" id="CHEBI:29035"/>
    </ligand>
</feature>
<evidence type="ECO:0000256" key="8">
    <source>
        <dbReference type="ARBA" id="ARBA00048543"/>
    </source>
</evidence>
<feature type="binding site" evidence="9">
    <location>
        <position position="201"/>
    </location>
    <ligand>
        <name>NADPH</name>
        <dbReference type="ChEBI" id="CHEBI:57783"/>
    </ligand>
</feature>
<keyword evidence="5 9" id="KW-0560">Oxidoreductase</keyword>
<dbReference type="PIRSF" id="PIRSF006205">
    <property type="entry name" value="Dxp_reductismrs"/>
    <property type="match status" value="1"/>
</dbReference>
<accession>A0ABS4ZUA0</accession>
<feature type="binding site" evidence="9">
    <location>
        <position position="124"/>
    </location>
    <ligand>
        <name>NADPH</name>
        <dbReference type="ChEBI" id="CHEBI:57783"/>
    </ligand>
</feature>
<evidence type="ECO:0000313" key="13">
    <source>
        <dbReference type="EMBL" id="MBP2453092.1"/>
    </source>
</evidence>
<dbReference type="SUPFAM" id="SSF51735">
    <property type="entry name" value="NAD(P)-binding Rossmann-fold domains"/>
    <property type="match status" value="1"/>
</dbReference>
<keyword evidence="3 9" id="KW-0479">Metal-binding</keyword>
<evidence type="ECO:0000256" key="7">
    <source>
        <dbReference type="ARBA" id="ARBA00023229"/>
    </source>
</evidence>
<comment type="catalytic activity">
    <reaction evidence="8">
        <text>2-C-methyl-D-erythritol 4-phosphate + NADP(+) = 1-deoxy-D-xylulose 5-phosphate + NADPH + H(+)</text>
        <dbReference type="Rhea" id="RHEA:13717"/>
        <dbReference type="ChEBI" id="CHEBI:15378"/>
        <dbReference type="ChEBI" id="CHEBI:57783"/>
        <dbReference type="ChEBI" id="CHEBI:57792"/>
        <dbReference type="ChEBI" id="CHEBI:58262"/>
        <dbReference type="ChEBI" id="CHEBI:58349"/>
        <dbReference type="EC" id="1.1.1.267"/>
    </reaction>
    <physiologicalReaction direction="right-to-left" evidence="8">
        <dbReference type="Rhea" id="RHEA:13719"/>
    </physiologicalReaction>
</comment>
<comment type="caution">
    <text evidence="13">The sequence shown here is derived from an EMBL/GenBank/DDBJ whole genome shotgun (WGS) entry which is preliminary data.</text>
</comment>
<feature type="binding site" evidence="9">
    <location>
        <position position="122"/>
    </location>
    <ligand>
        <name>NADPH</name>
        <dbReference type="ChEBI" id="CHEBI:57783"/>
    </ligand>
</feature>
<feature type="binding site" evidence="9">
    <location>
        <position position="172"/>
    </location>
    <ligand>
        <name>1-deoxy-D-xylulose 5-phosphate</name>
        <dbReference type="ChEBI" id="CHEBI:57792"/>
    </ligand>
</feature>
<evidence type="ECO:0000259" key="11">
    <source>
        <dbReference type="Pfam" id="PF08436"/>
    </source>
</evidence>
<dbReference type="PANTHER" id="PTHR30525:SF0">
    <property type="entry name" value="1-DEOXY-D-XYLULOSE 5-PHOSPHATE REDUCTOISOMERASE, CHLOROPLASTIC"/>
    <property type="match status" value="1"/>
</dbReference>
<reference evidence="13 14" key="1">
    <citation type="submission" date="2021-03" db="EMBL/GenBank/DDBJ databases">
        <title>Sequencing the genomes of 1000 actinobacteria strains.</title>
        <authorList>
            <person name="Klenk H.-P."/>
        </authorList>
    </citation>
    <scope>NUCLEOTIDE SEQUENCE [LARGE SCALE GENOMIC DNA]</scope>
    <source>
        <strain evidence="13 14">DSM 46713</strain>
    </source>
</reference>
<feature type="binding site" evidence="9">
    <location>
        <position position="208"/>
    </location>
    <ligand>
        <name>1-deoxy-D-xylulose 5-phosphate</name>
        <dbReference type="ChEBI" id="CHEBI:57792"/>
    </ligand>
</feature>
<dbReference type="SUPFAM" id="SSF69055">
    <property type="entry name" value="1-deoxy-D-xylulose-5-phosphate reductoisomerase, C-terminal domain"/>
    <property type="match status" value="1"/>
</dbReference>
<gene>
    <name evidence="9" type="primary">dxr</name>
    <name evidence="13" type="ORF">JOF57_003005</name>
</gene>
<feature type="binding site" evidence="9">
    <location>
        <position position="214"/>
    </location>
    <ligand>
        <name>1-deoxy-D-xylulose 5-phosphate</name>
        <dbReference type="ChEBI" id="CHEBI:57792"/>
    </ligand>
</feature>
<comment type="caution">
    <text evidence="9">Lacks conserved residue(s) required for the propagation of feature annotation.</text>
</comment>
<evidence type="ECO:0000259" key="10">
    <source>
        <dbReference type="Pfam" id="PF02670"/>
    </source>
</evidence>
<feature type="binding site" evidence="9">
    <location>
        <position position="147"/>
    </location>
    <ligand>
        <name>1-deoxy-D-xylulose 5-phosphate</name>
        <dbReference type="ChEBI" id="CHEBI:57792"/>
    </ligand>
</feature>
<dbReference type="HAMAP" id="MF_00183">
    <property type="entry name" value="DXP_reductoisom"/>
    <property type="match status" value="1"/>
</dbReference>
<evidence type="ECO:0000256" key="6">
    <source>
        <dbReference type="ARBA" id="ARBA00023211"/>
    </source>
</evidence>
<feature type="binding site" evidence="9">
    <location>
        <position position="146"/>
    </location>
    <ligand>
        <name>Mn(2+)</name>
        <dbReference type="ChEBI" id="CHEBI:29035"/>
    </ligand>
</feature>
<feature type="binding site" evidence="9">
    <location>
        <position position="16"/>
    </location>
    <ligand>
        <name>NADPH</name>
        <dbReference type="ChEBI" id="CHEBI:57783"/>
    </ligand>
</feature>
<dbReference type="InterPro" id="IPR013644">
    <property type="entry name" value="DXP_reductoisomerase_C"/>
</dbReference>
<dbReference type="Pfam" id="PF02670">
    <property type="entry name" value="DXP_reductoisom"/>
    <property type="match status" value="1"/>
</dbReference>
<feature type="domain" description="1-deoxy-D-xylulose 5-phosphate reductoisomerase C-terminal" evidence="11">
    <location>
        <begin position="142"/>
        <end position="225"/>
    </location>
</feature>
<sequence>MSDSPARQRVLILGSTGSIGTQALDVIAANPDRFEVVGLAAGGGNPDLLAAQRAATGVTNIAVADPAAAEKIGDVTYAGPDAVTQLVENTEADVVLNALVGALGLAPTLAALATGARLALANKESLVAGGPLVLKAAAPGQIVPVDSEHSAMAQCLRGGTADEVAKIVLTASGGPFLGWSAADLESVTPEQAGKHPTWSMGPMNTLNSATLINKGLELIETHLLFGIDYDRIEVVVHPQSIVHSMATFTDGSTLAQASPPDMKLPIALALGWPERVAGAALACDFTTAATWEFLPLDNEVFPAVNLARQAGTRGGCLTAVYNAANEEAAEAFLSGRIPFPAIVDTVGDVLHAADQWAAEPATVEEVLDAQRWARERARQAIDKNVEEKSTRKGLVTK</sequence>
<evidence type="ECO:0000256" key="1">
    <source>
        <dbReference type="ARBA" id="ARBA00005094"/>
    </source>
</evidence>
<dbReference type="InterPro" id="IPR026877">
    <property type="entry name" value="DXPR_C"/>
</dbReference>
<feature type="binding site" evidence="9">
    <location>
        <position position="18"/>
    </location>
    <ligand>
        <name>NADPH</name>
        <dbReference type="ChEBI" id="CHEBI:57783"/>
    </ligand>
</feature>
<dbReference type="RefSeq" id="WP_209917642.1">
    <property type="nucleotide sequence ID" value="NZ_JAGIOP010000002.1"/>
</dbReference>
<protein>
    <recommendedName>
        <fullName evidence="9">1-deoxy-D-xylulose 5-phosphate reductoisomerase</fullName>
        <shortName evidence="9">DXP reductoisomerase</shortName>
        <ecNumber evidence="9">1.1.1.267</ecNumber>
    </recommendedName>
    <alternativeName>
        <fullName evidence="9">1-deoxyxylulose-5-phosphate reductoisomerase</fullName>
    </alternativeName>
    <alternativeName>
        <fullName evidence="9">2-C-methyl-D-erythritol 4-phosphate synthase</fullName>
    </alternativeName>
</protein>
<dbReference type="EC" id="1.1.1.267" evidence="9"/>
<dbReference type="NCBIfam" id="TIGR00243">
    <property type="entry name" value="Dxr"/>
    <property type="match status" value="1"/>
</dbReference>
<evidence type="ECO:0000259" key="12">
    <source>
        <dbReference type="Pfam" id="PF13288"/>
    </source>
</evidence>
<evidence type="ECO:0000256" key="5">
    <source>
        <dbReference type="ARBA" id="ARBA00023002"/>
    </source>
</evidence>
<dbReference type="Proteomes" id="UP000694460">
    <property type="component" value="Unassembled WGS sequence"/>
</dbReference>
<keyword evidence="4 9" id="KW-0521">NADP</keyword>
<evidence type="ECO:0000256" key="3">
    <source>
        <dbReference type="ARBA" id="ARBA00022723"/>
    </source>
</evidence>
<keyword evidence="14" id="KW-1185">Reference proteome</keyword>
<feature type="binding site" evidence="9">
    <location>
        <position position="195"/>
    </location>
    <ligand>
        <name>1-deoxy-D-xylulose 5-phosphate</name>
        <dbReference type="ChEBI" id="CHEBI:57792"/>
    </ligand>
</feature>
<dbReference type="Gene3D" id="1.10.1740.10">
    <property type="match status" value="1"/>
</dbReference>
<feature type="binding site" evidence="9">
    <location>
        <position position="148"/>
    </location>
    <ligand>
        <name>1-deoxy-D-xylulose 5-phosphate</name>
        <dbReference type="ChEBI" id="CHEBI:57792"/>
    </ligand>
</feature>
<evidence type="ECO:0000256" key="4">
    <source>
        <dbReference type="ARBA" id="ARBA00022857"/>
    </source>
</evidence>
<feature type="binding site" evidence="9">
    <location>
        <position position="213"/>
    </location>
    <ligand>
        <name>1-deoxy-D-xylulose 5-phosphate</name>
        <dbReference type="ChEBI" id="CHEBI:57792"/>
    </ligand>
</feature>
<dbReference type="SUPFAM" id="SSF55347">
    <property type="entry name" value="Glyceraldehyde-3-phosphate dehydrogenase-like, C-terminal domain"/>
    <property type="match status" value="1"/>
</dbReference>
<feature type="binding site" evidence="9">
    <location>
        <position position="148"/>
    </location>
    <ligand>
        <name>Mn(2+)</name>
        <dbReference type="ChEBI" id="CHEBI:29035"/>
    </ligand>
</feature>
<comment type="function">
    <text evidence="9">Catalyzes the NADPH-dependent rearrangement and reduction of 1-deoxy-D-xylulose-5-phosphate (DXP) to 2-C-methyl-D-erythritol 4-phosphate (MEP).</text>
</comment>
<dbReference type="InterPro" id="IPR036169">
    <property type="entry name" value="DXPR_C_sf"/>
</dbReference>
<dbReference type="InterPro" id="IPR036291">
    <property type="entry name" value="NAD(P)-bd_dom_sf"/>
</dbReference>
<feature type="binding site" evidence="9">
    <location>
        <position position="217"/>
    </location>
    <ligand>
        <name>1-deoxy-D-xylulose 5-phosphate</name>
        <dbReference type="ChEBI" id="CHEBI:57792"/>
    </ligand>
</feature>
<keyword evidence="6 9" id="KW-0464">Manganese</keyword>
<feature type="binding site" evidence="9">
    <location>
        <position position="42"/>
    </location>
    <ligand>
        <name>NADPH</name>
        <dbReference type="ChEBI" id="CHEBI:57783"/>
    </ligand>
</feature>
<dbReference type="InterPro" id="IPR003821">
    <property type="entry name" value="DXP_reductoisomerase"/>
</dbReference>
<dbReference type="Pfam" id="PF08436">
    <property type="entry name" value="DXP_redisom_C"/>
    <property type="match status" value="1"/>
</dbReference>
<proteinExistence type="inferred from homology"/>
<dbReference type="Pfam" id="PF13288">
    <property type="entry name" value="DXPR_C"/>
    <property type="match status" value="1"/>
</dbReference>
<evidence type="ECO:0000313" key="14">
    <source>
        <dbReference type="Proteomes" id="UP000694460"/>
    </source>
</evidence>
<dbReference type="EMBL" id="JAGIOP010000002">
    <property type="protein sequence ID" value="MBP2453092.1"/>
    <property type="molecule type" value="Genomic_DNA"/>
</dbReference>
<keyword evidence="7 9" id="KW-0414">Isoprene biosynthesis</keyword>
<feature type="binding site" evidence="9">
    <location>
        <position position="17"/>
    </location>
    <ligand>
        <name>NADPH</name>
        <dbReference type="ChEBI" id="CHEBI:57783"/>
    </ligand>
</feature>
<comment type="pathway">
    <text evidence="1 9">Isoprenoid biosynthesis; isopentenyl diphosphate biosynthesis via DXP pathway; isopentenyl diphosphate from 1-deoxy-D-xylulose 5-phosphate: step 1/6.</text>
</comment>
<feature type="binding site" evidence="9">
    <location>
        <position position="45"/>
    </location>
    <ligand>
        <name>NADPH</name>
        <dbReference type="ChEBI" id="CHEBI:57783"/>
    </ligand>
</feature>
<comment type="cofactor">
    <cofactor evidence="9">
        <name>Mg(2+)</name>
        <dbReference type="ChEBI" id="CHEBI:18420"/>
    </cofactor>
    <cofactor evidence="9">
        <name>Mn(2+)</name>
        <dbReference type="ChEBI" id="CHEBI:29035"/>
    </cofactor>
</comment>